<proteinExistence type="predicted"/>
<feature type="repeat" description="WD" evidence="3">
    <location>
        <begin position="1346"/>
        <end position="1387"/>
    </location>
</feature>
<dbReference type="Pfam" id="PF00400">
    <property type="entry name" value="WD40"/>
    <property type="match status" value="8"/>
</dbReference>
<accession>A0ABQ7KHB6</accession>
<keyword evidence="1 3" id="KW-0853">WD repeat</keyword>
<name>A0ABQ7KHB6_9FUNG</name>
<reference evidence="7 8" key="1">
    <citation type="journal article" date="2020" name="Fungal Divers.">
        <title>Resolving the Mortierellaceae phylogeny through synthesis of multi-gene phylogenetics and phylogenomics.</title>
        <authorList>
            <person name="Vandepol N."/>
            <person name="Liber J."/>
            <person name="Desiro A."/>
            <person name="Na H."/>
            <person name="Kennedy M."/>
            <person name="Barry K."/>
            <person name="Grigoriev I.V."/>
            <person name="Miller A.N."/>
            <person name="O'Donnell K."/>
            <person name="Stajich J.E."/>
            <person name="Bonito G."/>
        </authorList>
    </citation>
    <scope>NUCLEOTIDE SEQUENCE [LARGE SCALE GENOMIC DNA]</scope>
    <source>
        <strain evidence="7 8">AD045</strain>
    </source>
</reference>
<feature type="repeat" description="WD" evidence="3">
    <location>
        <begin position="1262"/>
        <end position="1303"/>
    </location>
</feature>
<sequence>MTKGSPIQPHAMGGGNDSNTNEPTRRRDKVLGFFGIQKSKTKELKNKASKHSLSAQVPPRAAEVPFVTSQPCKIPADNSLSVASSASEDKPWTTPSIEAKSISDIYHENLPKPVIKTELPSFLDRIEVTQQLVYCNRLLIDGQATILRANAAQGLTDESFSESQGVSSTVSQNSAVPGVQTWEPDEAERAWIKAIGQDTIQQDHLRWLVAKVIQEFAKDDLKGSSVIAEVVILGPVLDRETYRSLLSCFITKLGSGTILDVALLQGVVHLVEINSPGYLEDDDLVKTLAVLRQHLQGAHKSSSEYLYQILIAISRLLDVMVNSSVRGVNRVEKHQPLVAALRELKDATDPIIYFQVDYALQACQYIPDDESTLQAVLRFSGGLAFAALGAASVCKLDPANLFNSLDTLRQAVGQAYEVTKSMMEGMEAPQKDRFGAIQSLLHGIRKGTKHEWYLTLLAAKTFVRDGRLADFNQTVCGAYCGSERAFQLGVCQILGEIATDPLWDLLTRQHAIDFLGALFRMKTGWKQHSEVKQYVFIIITQLLQLQDTTIKNHALVVLQDIDLEGNSTFAASYSLKSRLPLPESSPLLIRARKIQYLEYEIRRVRLQRLDEARQGVYIPPMAKANLQASDEDLFPLMDKVQEFLSDERRVMLILGDSGAGKSTFNKHLETELLRSYTIGSYIPLFINLPAIERPIKKLMSEQLEEHGFSDSQIQELKQHRRFIIICDGYDESQLTTNLYTTNFFNRPGQWKVKMVITCRSQYLGLDYRDCFVPQGGDHYDRPVPDLFDEAVISPFSKEQIKSYVEQYVPLEPRPWVTEDYMERLTTIPNLLELVRNPFLLSLALEALPGVTEHKQELSKIKITRAQLYDTFVDHWLGVNKRRLKGNIALCKEDRATLNQLIDAGFVSLGIDYSTRLALAIFDKQKRNPVVHYIPLQDRTSWKEEFFGQCAQTRLLRESSPLSRTGNQYRFLHRSMLEYFFSRTIYNPAKTVNEDELDPQSETPLSASLLSDAISPLFLGNLLSEPSVIQFLCDRVKSNPKFEQQLRAVIEQSKTDAKASFAATNSMTILVRAGVNFNGADLRGVSIPGADLSAGQFDYALFQGADLKGVNLSGCWLRQADLSGALMKKVQFGELPYLKVDDPVEACAYSPDGKMFALCLCKDEDCISIYDTSLWAEIHRIGGSATVANVAFSPNSQSIVSGGHDGMVRLWDCTNGQEMFAMEGHGSFVRSVAFSPCGKQIASASYDKTVRLWDSQTGQNLCILGHNHFVMSVKYSPNGERLVSCGWDQRIRFWDSATGKPEGVLRPSLGPIICLAYSPDGQWVVSGHCCGRLRLWNTVTNEPGPIPQGHASSVNNVVFSPNGQWFASCSCDQSIRLWDASTGTLVSMISGDGASITCIAFSPDGHHIASAGLEGKVRLRVTSLSASNFEVQYHIGSLRKATYSPDGRSILSASSDGTIRQWDSQSGMPGSFSFKLMESLSSQFYDLSPDGSQVATRNGSVIRLWNLQTRTAGPTLEGYSAELPSIFFSPCVHDGSIKLWNLHSDESDVDLEGHKYEIDNIVYSSCGQWIASSSEDKSVRLWHRQQQSNESESWLCVSIVSGSFGKFCNLAWNPIVPMEFVTACKDGSIRVWRVLSSDGGFVVKLLWGFNLGILCAAGTILEGVIGLSPTNKKLMTQSGAIFPVHEQDD</sequence>
<feature type="repeat" description="WD" evidence="3">
    <location>
        <begin position="1550"/>
        <end position="1591"/>
    </location>
</feature>
<evidence type="ECO:0000256" key="5">
    <source>
        <dbReference type="SAM" id="Phobius"/>
    </source>
</evidence>
<dbReference type="Gene3D" id="3.40.50.300">
    <property type="entry name" value="P-loop containing nucleotide triphosphate hydrolases"/>
    <property type="match status" value="1"/>
</dbReference>
<dbReference type="InterPro" id="IPR001646">
    <property type="entry name" value="5peptide_repeat"/>
</dbReference>
<keyword evidence="5" id="KW-0472">Membrane</keyword>
<keyword evidence="2" id="KW-0677">Repeat</keyword>
<dbReference type="InterPro" id="IPR001680">
    <property type="entry name" value="WD40_rpt"/>
</dbReference>
<feature type="region of interest" description="Disordered" evidence="4">
    <location>
        <begin position="1"/>
        <end position="29"/>
    </location>
</feature>
<evidence type="ECO:0000256" key="1">
    <source>
        <dbReference type="ARBA" id="ARBA00022574"/>
    </source>
</evidence>
<keyword evidence="8" id="KW-1185">Reference proteome</keyword>
<dbReference type="Pfam" id="PF23948">
    <property type="entry name" value="ARM_5"/>
    <property type="match status" value="1"/>
</dbReference>
<dbReference type="SUPFAM" id="SSF50978">
    <property type="entry name" value="WD40 repeat-like"/>
    <property type="match status" value="2"/>
</dbReference>
<dbReference type="Proteomes" id="UP001194696">
    <property type="component" value="Unassembled WGS sequence"/>
</dbReference>
<dbReference type="CDD" id="cd00200">
    <property type="entry name" value="WD40"/>
    <property type="match status" value="1"/>
</dbReference>
<dbReference type="InterPro" id="IPR015943">
    <property type="entry name" value="WD40/YVTN_repeat-like_dom_sf"/>
</dbReference>
<evidence type="ECO:0000313" key="7">
    <source>
        <dbReference type="EMBL" id="KAG0298181.1"/>
    </source>
</evidence>
<dbReference type="InterPro" id="IPR036322">
    <property type="entry name" value="WD40_repeat_dom_sf"/>
</dbReference>
<gene>
    <name evidence="7" type="ORF">BGZ96_001726</name>
</gene>
<dbReference type="InterPro" id="IPR056251">
    <property type="entry name" value="Arm_rpt_dom"/>
</dbReference>
<feature type="repeat" description="WD" evidence="3">
    <location>
        <begin position="1388"/>
        <end position="1418"/>
    </location>
</feature>
<dbReference type="Gene3D" id="2.160.20.80">
    <property type="entry name" value="E3 ubiquitin-protein ligase SopA"/>
    <property type="match status" value="1"/>
</dbReference>
<feature type="transmembrane region" description="Helical" evidence="5">
    <location>
        <begin position="1644"/>
        <end position="1666"/>
    </location>
</feature>
<dbReference type="SMART" id="SM00320">
    <property type="entry name" value="WD40"/>
    <property type="match status" value="10"/>
</dbReference>
<feature type="repeat" description="WD" evidence="3">
    <location>
        <begin position="1221"/>
        <end position="1262"/>
    </location>
</feature>
<dbReference type="Pfam" id="PF00805">
    <property type="entry name" value="Pentapeptide"/>
    <property type="match status" value="1"/>
</dbReference>
<feature type="repeat" description="WD" evidence="3">
    <location>
        <begin position="1179"/>
        <end position="1220"/>
    </location>
</feature>
<dbReference type="PROSITE" id="PS50294">
    <property type="entry name" value="WD_REPEATS_REGION"/>
    <property type="match status" value="6"/>
</dbReference>
<keyword evidence="5" id="KW-1133">Transmembrane helix</keyword>
<feature type="repeat" description="WD" evidence="3">
    <location>
        <begin position="1430"/>
        <end position="1466"/>
    </location>
</feature>
<dbReference type="PANTHER" id="PTHR19848">
    <property type="entry name" value="WD40 REPEAT PROTEIN"/>
    <property type="match status" value="1"/>
</dbReference>
<dbReference type="SUPFAM" id="SSF52540">
    <property type="entry name" value="P-loop containing nucleoside triphosphate hydrolases"/>
    <property type="match status" value="1"/>
</dbReference>
<dbReference type="SUPFAM" id="SSF141571">
    <property type="entry name" value="Pentapeptide repeat-like"/>
    <property type="match status" value="1"/>
</dbReference>
<dbReference type="PROSITE" id="PS00678">
    <property type="entry name" value="WD_REPEATS_1"/>
    <property type="match status" value="1"/>
</dbReference>
<dbReference type="PRINTS" id="PR00320">
    <property type="entry name" value="GPROTEINBRPT"/>
</dbReference>
<dbReference type="PROSITE" id="PS50082">
    <property type="entry name" value="WD_REPEATS_2"/>
    <property type="match status" value="7"/>
</dbReference>
<dbReference type="InterPro" id="IPR019775">
    <property type="entry name" value="WD40_repeat_CS"/>
</dbReference>
<organism evidence="7 8">
    <name type="scientific">Linnemannia gamsii</name>
    <dbReference type="NCBI Taxonomy" id="64522"/>
    <lineage>
        <taxon>Eukaryota</taxon>
        <taxon>Fungi</taxon>
        <taxon>Fungi incertae sedis</taxon>
        <taxon>Mucoromycota</taxon>
        <taxon>Mortierellomycotina</taxon>
        <taxon>Mortierellomycetes</taxon>
        <taxon>Mortierellales</taxon>
        <taxon>Mortierellaceae</taxon>
        <taxon>Linnemannia</taxon>
    </lineage>
</organism>
<keyword evidence="5" id="KW-0812">Transmembrane</keyword>
<dbReference type="PANTHER" id="PTHR19848:SF8">
    <property type="entry name" value="F-BOX AND WD REPEAT DOMAIN CONTAINING 7"/>
    <property type="match status" value="1"/>
</dbReference>
<evidence type="ECO:0000256" key="2">
    <source>
        <dbReference type="ARBA" id="ARBA00022737"/>
    </source>
</evidence>
<evidence type="ECO:0000259" key="6">
    <source>
        <dbReference type="Pfam" id="PF23948"/>
    </source>
</evidence>
<dbReference type="EMBL" id="JAAAIM010000013">
    <property type="protein sequence ID" value="KAG0298181.1"/>
    <property type="molecule type" value="Genomic_DNA"/>
</dbReference>
<comment type="caution">
    <text evidence="7">The sequence shown here is derived from an EMBL/GenBank/DDBJ whole genome shotgun (WGS) entry which is preliminary data.</text>
</comment>
<feature type="domain" description="Arm-like repeat" evidence="6">
    <location>
        <begin position="199"/>
        <end position="544"/>
    </location>
</feature>
<evidence type="ECO:0000256" key="4">
    <source>
        <dbReference type="SAM" id="MobiDB-lite"/>
    </source>
</evidence>
<evidence type="ECO:0000256" key="3">
    <source>
        <dbReference type="PROSITE-ProRule" id="PRU00221"/>
    </source>
</evidence>
<protein>
    <recommendedName>
        <fullName evidence="6">Arm-like repeat domain-containing protein</fullName>
    </recommendedName>
</protein>
<dbReference type="Gene3D" id="2.130.10.10">
    <property type="entry name" value="YVTN repeat-like/Quinoprotein amine dehydrogenase"/>
    <property type="match status" value="5"/>
</dbReference>
<dbReference type="InterPro" id="IPR020472">
    <property type="entry name" value="WD40_PAC1"/>
</dbReference>
<dbReference type="InterPro" id="IPR027417">
    <property type="entry name" value="P-loop_NTPase"/>
</dbReference>
<evidence type="ECO:0000313" key="8">
    <source>
        <dbReference type="Proteomes" id="UP001194696"/>
    </source>
</evidence>